<accession>A0A220UGL6</accession>
<geneLocation type="plasmid" evidence="2">
    <name>unnamed1 sequence</name>
</geneLocation>
<name>A0A220UGL6_9MICO</name>
<dbReference type="EMBL" id="CP022317">
    <property type="protein sequence ID" value="ASK67269.1"/>
    <property type="molecule type" value="Genomic_DNA"/>
</dbReference>
<dbReference type="Proteomes" id="UP000198398">
    <property type="component" value="Plasmid unnamed1"/>
</dbReference>
<protein>
    <submittedName>
        <fullName evidence="1">Uncharacterized protein</fullName>
    </submittedName>
</protein>
<dbReference type="OrthoDB" id="4793495at2"/>
<dbReference type="KEGG" id="brv:CFK39_15605"/>
<gene>
    <name evidence="1" type="ORF">CFK39_15605</name>
</gene>
<proteinExistence type="predicted"/>
<sequence>MNVTDPITSAHLGFGEPIGNRREAVTTVRLTHASGQIEDVSLTEEVTHVGPLEGLLLLTDRATDQGLGFPFTYEATKDLTLEDYMEPRPQPAR</sequence>
<evidence type="ECO:0000313" key="2">
    <source>
        <dbReference type="Proteomes" id="UP000198398"/>
    </source>
</evidence>
<keyword evidence="2" id="KW-1185">Reference proteome</keyword>
<evidence type="ECO:0000313" key="1">
    <source>
        <dbReference type="EMBL" id="ASK67269.1"/>
    </source>
</evidence>
<dbReference type="RefSeq" id="WP_089066500.1">
    <property type="nucleotide sequence ID" value="NZ_CP022317.1"/>
</dbReference>
<organism evidence="1 2">
    <name type="scientific">Brachybacterium avium</name>
    <dbReference type="NCBI Taxonomy" id="2017485"/>
    <lineage>
        <taxon>Bacteria</taxon>
        <taxon>Bacillati</taxon>
        <taxon>Actinomycetota</taxon>
        <taxon>Actinomycetes</taxon>
        <taxon>Micrococcales</taxon>
        <taxon>Dermabacteraceae</taxon>
        <taxon>Brachybacterium</taxon>
    </lineage>
</organism>
<dbReference type="AlphaFoldDB" id="A0A220UGL6"/>
<reference evidence="1 2" key="1">
    <citation type="submission" date="2017-07" db="EMBL/GenBank/DDBJ databases">
        <title>Brachybacterium sp. VR2415.</title>
        <authorList>
            <person name="Tak E.J."/>
            <person name="Bae J.-W."/>
        </authorList>
    </citation>
    <scope>NUCLEOTIDE SEQUENCE [LARGE SCALE GENOMIC DNA]</scope>
    <source>
        <strain evidence="1 2">VR2415</strain>
        <plasmid evidence="2">unnamed1 sequence</plasmid>
    </source>
</reference>
<keyword evidence="1" id="KW-0614">Plasmid</keyword>